<organism evidence="2 3">
    <name type="scientific">Ruminobacter amylophilus</name>
    <dbReference type="NCBI Taxonomy" id="867"/>
    <lineage>
        <taxon>Bacteria</taxon>
        <taxon>Pseudomonadati</taxon>
        <taxon>Pseudomonadota</taxon>
        <taxon>Gammaproteobacteria</taxon>
        <taxon>Aeromonadales</taxon>
        <taxon>Succinivibrionaceae</taxon>
        <taxon>Ruminobacter</taxon>
    </lineage>
</organism>
<evidence type="ECO:0000313" key="2">
    <source>
        <dbReference type="EMBL" id="SFP26559.1"/>
    </source>
</evidence>
<reference evidence="2 3" key="1">
    <citation type="submission" date="2016-10" db="EMBL/GenBank/DDBJ databases">
        <authorList>
            <person name="Varghese N."/>
            <person name="Submissions S."/>
        </authorList>
    </citation>
    <scope>NUCLEOTIDE SEQUENCE [LARGE SCALE GENOMIC DNA]</scope>
    <source>
        <strain evidence="2 3">DSM 1361</strain>
    </source>
</reference>
<keyword evidence="3" id="KW-1185">Reference proteome</keyword>
<dbReference type="Proteomes" id="UP000243745">
    <property type="component" value="Unassembled WGS sequence"/>
</dbReference>
<feature type="transmembrane region" description="Helical" evidence="1">
    <location>
        <begin position="116"/>
        <end position="139"/>
    </location>
</feature>
<keyword evidence="1" id="KW-1133">Transmembrane helix</keyword>
<evidence type="ECO:0000256" key="1">
    <source>
        <dbReference type="SAM" id="Phobius"/>
    </source>
</evidence>
<dbReference type="EMBL" id="FOXF01000011">
    <property type="protein sequence ID" value="SFP26559.1"/>
    <property type="molecule type" value="Genomic_DNA"/>
</dbReference>
<dbReference type="AlphaFoldDB" id="A0A662ZGB3"/>
<feature type="transmembrane region" description="Helical" evidence="1">
    <location>
        <begin position="235"/>
        <end position="263"/>
    </location>
</feature>
<accession>A0A662ZGB3</accession>
<name>A0A662ZGB3_9GAMM</name>
<feature type="transmembrane region" description="Helical" evidence="1">
    <location>
        <begin position="275"/>
        <end position="298"/>
    </location>
</feature>
<keyword evidence="1" id="KW-0812">Transmembrane</keyword>
<keyword evidence="1" id="KW-0472">Membrane</keyword>
<gene>
    <name evidence="2" type="ORF">SAMN02910344_00914</name>
</gene>
<feature type="transmembrane region" description="Helical" evidence="1">
    <location>
        <begin position="54"/>
        <end position="71"/>
    </location>
</feature>
<sequence length="331" mass="37342">MASEMTALLEKGSEDDSLHFEDFVLNGKGTVRVPAAEAGKWKKVVLRSILTKQYWIISGVIQAVFIVYLFFPFLFPFLTNIMTAVSVMYIISEKYIRKNTSSEMFSALGKSFLDTFIFSLIDTLILCCFFLVITLIFVVGHVTDFYDLVIRFYQSGEQNGIQPQDACIWGVRLVGFSVGCFFGFFYYFIKAFTMPLIVLGNVPVFRAMFMSISAVRKNFIHLLPGIVLYSMTFSLLMLVAVNFMFMVFTGGIMLYLTVIMNLVTGILNDNIVSSLLALLVILAIPIITLIVISVWPGLYHVGQAESAMDIFWSHIKTKKAADDNVRDAEFE</sequence>
<dbReference type="RefSeq" id="WP_093141350.1">
    <property type="nucleotide sequence ID" value="NZ_FOXF01000011.1"/>
</dbReference>
<evidence type="ECO:0000313" key="3">
    <source>
        <dbReference type="Proteomes" id="UP000243745"/>
    </source>
</evidence>
<proteinExistence type="predicted"/>
<protein>
    <submittedName>
        <fullName evidence="2">Uncharacterized protein</fullName>
    </submittedName>
</protein>